<dbReference type="Gene3D" id="3.55.10.10">
    <property type="entry name" value="Archease domain"/>
    <property type="match status" value="1"/>
</dbReference>
<dbReference type="SUPFAM" id="SSF69819">
    <property type="entry name" value="MTH1598-like"/>
    <property type="match status" value="1"/>
</dbReference>
<accession>A0A975GMX7</accession>
<evidence type="ECO:0000256" key="4">
    <source>
        <dbReference type="ARBA" id="ARBA00022837"/>
    </source>
</evidence>
<reference evidence="6" key="1">
    <citation type="journal article" date="2021" name="Microb. Physiol.">
        <title>Proteogenomic Insights into the Physiology of Marine, Sulfate-Reducing, Filamentous Desulfonema limicola and Desulfonema magnum.</title>
        <authorList>
            <person name="Schnaars V."/>
            <person name="Wohlbrand L."/>
            <person name="Scheve S."/>
            <person name="Hinrichs C."/>
            <person name="Reinhardt R."/>
            <person name="Rabus R."/>
        </authorList>
    </citation>
    <scope>NUCLEOTIDE SEQUENCE</scope>
    <source>
        <strain evidence="6">4be13</strain>
    </source>
</reference>
<dbReference type="InterPro" id="IPR036820">
    <property type="entry name" value="Archease_dom_sf"/>
</dbReference>
<dbReference type="PANTHER" id="PTHR12682:SF11">
    <property type="entry name" value="PROTEIN ARCHEASE"/>
    <property type="match status" value="1"/>
</dbReference>
<evidence type="ECO:0000256" key="1">
    <source>
        <dbReference type="ARBA" id="ARBA00007963"/>
    </source>
</evidence>
<sequence>MDKDIKYNLIDHTADFGMHVFGSDMKELFGNAARAMFDVITDINKLQEMNEYKIHVSGDDWPDLMVNWLREMLFLWTGRELLVKKISILSLCEYELTASVMCDLYDPDTHFIKNEIKAVTYHQIEVYRAATGWESKIIFDV</sequence>
<dbReference type="EMBL" id="CP061800">
    <property type="protein sequence ID" value="QTA87180.1"/>
    <property type="molecule type" value="Genomic_DNA"/>
</dbReference>
<comment type="similarity">
    <text evidence="1">Belongs to the archease family.</text>
</comment>
<keyword evidence="3" id="KW-0479">Metal-binding</keyword>
<dbReference type="AlphaFoldDB" id="A0A975GMX7"/>
<dbReference type="PANTHER" id="PTHR12682">
    <property type="entry name" value="ARCHEASE"/>
    <property type="match status" value="1"/>
</dbReference>
<protein>
    <submittedName>
        <fullName evidence="6">Protein archease family protein</fullName>
    </submittedName>
</protein>
<dbReference type="InterPro" id="IPR002804">
    <property type="entry name" value="Archease"/>
</dbReference>
<organism evidence="6 7">
    <name type="scientific">Desulfonema magnum</name>
    <dbReference type="NCBI Taxonomy" id="45655"/>
    <lineage>
        <taxon>Bacteria</taxon>
        <taxon>Pseudomonadati</taxon>
        <taxon>Thermodesulfobacteriota</taxon>
        <taxon>Desulfobacteria</taxon>
        <taxon>Desulfobacterales</taxon>
        <taxon>Desulfococcaceae</taxon>
        <taxon>Desulfonema</taxon>
    </lineage>
</organism>
<dbReference type="InterPro" id="IPR023572">
    <property type="entry name" value="Archease_dom"/>
</dbReference>
<dbReference type="GO" id="GO:0008033">
    <property type="term" value="P:tRNA processing"/>
    <property type="evidence" value="ECO:0007669"/>
    <property type="project" value="UniProtKB-KW"/>
</dbReference>
<evidence type="ECO:0000313" key="6">
    <source>
        <dbReference type="EMBL" id="QTA87180.1"/>
    </source>
</evidence>
<dbReference type="GO" id="GO:0046872">
    <property type="term" value="F:metal ion binding"/>
    <property type="evidence" value="ECO:0007669"/>
    <property type="project" value="UniProtKB-KW"/>
</dbReference>
<evidence type="ECO:0000313" key="7">
    <source>
        <dbReference type="Proteomes" id="UP000663722"/>
    </source>
</evidence>
<evidence type="ECO:0000259" key="5">
    <source>
        <dbReference type="Pfam" id="PF01951"/>
    </source>
</evidence>
<proteinExistence type="inferred from homology"/>
<keyword evidence="2" id="KW-0819">tRNA processing</keyword>
<dbReference type="RefSeq" id="WP_207682491.1">
    <property type="nucleotide sequence ID" value="NZ_CP061800.1"/>
</dbReference>
<evidence type="ECO:0000256" key="2">
    <source>
        <dbReference type="ARBA" id="ARBA00022694"/>
    </source>
</evidence>
<keyword evidence="4" id="KW-0106">Calcium</keyword>
<feature type="domain" description="Archease" evidence="5">
    <location>
        <begin position="7"/>
        <end position="141"/>
    </location>
</feature>
<evidence type="ECO:0000256" key="3">
    <source>
        <dbReference type="ARBA" id="ARBA00022723"/>
    </source>
</evidence>
<name>A0A975GMX7_9BACT</name>
<dbReference type="Pfam" id="PF01951">
    <property type="entry name" value="Archease"/>
    <property type="match status" value="1"/>
</dbReference>
<dbReference type="Proteomes" id="UP000663722">
    <property type="component" value="Chromosome"/>
</dbReference>
<gene>
    <name evidence="6" type="ORF">dnm_032100</name>
</gene>
<dbReference type="KEGG" id="dmm:dnm_032100"/>
<keyword evidence="7" id="KW-1185">Reference proteome</keyword>